<proteinExistence type="predicted"/>
<protein>
    <submittedName>
        <fullName evidence="1">Uncharacterized protein</fullName>
    </submittedName>
</protein>
<geneLocation type="plasmid" evidence="2"/>
<evidence type="ECO:0000313" key="1">
    <source>
        <dbReference type="EMBL" id="AJD93578.1"/>
    </source>
</evidence>
<evidence type="ECO:0000313" key="2">
    <source>
        <dbReference type="Proteomes" id="UP000031449"/>
    </source>
</evidence>
<organism evidence="1 2">
    <name type="scientific">Jeotgalibacillus malaysiensis</name>
    <dbReference type="NCBI Taxonomy" id="1508404"/>
    <lineage>
        <taxon>Bacteria</taxon>
        <taxon>Bacillati</taxon>
        <taxon>Bacillota</taxon>
        <taxon>Bacilli</taxon>
        <taxon>Bacillales</taxon>
        <taxon>Caryophanaceae</taxon>
        <taxon>Jeotgalibacillus</taxon>
    </lineage>
</organism>
<dbReference type="Proteomes" id="UP000031449">
    <property type="component" value="Plasmid unnamed"/>
</dbReference>
<reference evidence="1 2" key="1">
    <citation type="submission" date="2014-08" db="EMBL/GenBank/DDBJ databases">
        <title>Complete genome of a marine bacteria Jeotgalibacillus malaysiensis.</title>
        <authorList>
            <person name="Yaakop A.S."/>
            <person name="Chan K.-G."/>
            <person name="Goh K.M."/>
        </authorList>
    </citation>
    <scope>NUCLEOTIDE SEQUENCE [LARGE SCALE GENOMIC DNA]</scope>
    <source>
        <strain evidence="1 2">D5</strain>
        <plasmid evidence="2">Plasmid</plasmid>
    </source>
</reference>
<keyword evidence="1" id="KW-0614">Plasmid</keyword>
<dbReference type="EMBL" id="CP009417">
    <property type="protein sequence ID" value="AJD93578.1"/>
    <property type="molecule type" value="Genomic_DNA"/>
</dbReference>
<sequence>MKRKSKCNRCMDYAKKNHSMHCLSKAYMYQLLREKCTHTVEERKAE</sequence>
<name>A0A0B5AYI7_9BACL</name>
<gene>
    <name evidence="1" type="ORF">JMA_42610</name>
</gene>
<dbReference type="KEGG" id="jeo:JMA_42610"/>
<keyword evidence="2" id="KW-1185">Reference proteome</keyword>
<accession>A0A0B5AYI7</accession>
<dbReference type="HOGENOM" id="CLU_3184687_0_0_9"/>
<dbReference type="BioCyc" id="JESP1508404:G14D9-13584-MONOMER"/>
<dbReference type="AlphaFoldDB" id="A0A0B5AYI7"/>